<name>A0A3D8HDH1_9BACT</name>
<evidence type="ECO:0000313" key="2">
    <source>
        <dbReference type="EMBL" id="MBC8602297.1"/>
    </source>
</evidence>
<organism evidence="3 4">
    <name type="scientific">Parabacteroides acidifaciens</name>
    <dbReference type="NCBI Taxonomy" id="2290935"/>
    <lineage>
        <taxon>Bacteria</taxon>
        <taxon>Pseudomonadati</taxon>
        <taxon>Bacteroidota</taxon>
        <taxon>Bacteroidia</taxon>
        <taxon>Bacteroidales</taxon>
        <taxon>Tannerellaceae</taxon>
        <taxon>Parabacteroides</taxon>
    </lineage>
</organism>
<dbReference type="Proteomes" id="UP000256321">
    <property type="component" value="Unassembled WGS sequence"/>
</dbReference>
<keyword evidence="5" id="KW-1185">Reference proteome</keyword>
<feature type="chain" id="PRO_5017715770" description="Histidine kinase" evidence="1">
    <location>
        <begin position="25"/>
        <end position="237"/>
    </location>
</feature>
<dbReference type="AlphaFoldDB" id="A0A3D8HDH1"/>
<evidence type="ECO:0008006" key="6">
    <source>
        <dbReference type="Google" id="ProtNLM"/>
    </source>
</evidence>
<reference evidence="3 4" key="1">
    <citation type="submission" date="2018-07" db="EMBL/GenBank/DDBJ databases">
        <title>Parabacteroides acidifaciens nov. sp., isolated from human feces.</title>
        <authorList>
            <person name="Wang Y.J."/>
        </authorList>
    </citation>
    <scope>NUCLEOTIDE SEQUENCE [LARGE SCALE GENOMIC DNA]</scope>
    <source>
        <strain evidence="3 4">426-9</strain>
    </source>
</reference>
<dbReference type="EMBL" id="QREV01000025">
    <property type="protein sequence ID" value="RDU49025.1"/>
    <property type="molecule type" value="Genomic_DNA"/>
</dbReference>
<evidence type="ECO:0000313" key="5">
    <source>
        <dbReference type="Proteomes" id="UP000629596"/>
    </source>
</evidence>
<keyword evidence="1" id="KW-0732">Signal</keyword>
<dbReference type="Proteomes" id="UP000629596">
    <property type="component" value="Unassembled WGS sequence"/>
</dbReference>
<reference evidence="2 5" key="2">
    <citation type="submission" date="2020-08" db="EMBL/GenBank/DDBJ databases">
        <title>Genome public.</title>
        <authorList>
            <person name="Liu C."/>
            <person name="Sun Q."/>
        </authorList>
    </citation>
    <scope>NUCLEOTIDE SEQUENCE [LARGE SCALE GENOMIC DNA]</scope>
    <source>
        <strain evidence="2 5">426_9</strain>
    </source>
</reference>
<evidence type="ECO:0000313" key="3">
    <source>
        <dbReference type="EMBL" id="RDU49025.1"/>
    </source>
</evidence>
<sequence length="237" mass="26133">MKTITFKRTVLSATALLMSFSVFAQEEKKFEIAPAADLVSSYVWRGMYQTGPAIQPSLSMSYAGLSLTAWGSTDFSSSSDETKAKEFDLTLGYGIGGFSIAVTDYWWSGEGARYGRYSTDHYFEGTIGYNFGEKFPLSLTWSTMFAGGDKNPENGDRYYSSYFEAAYDVNVWGISFQPAVGISPYKSQYSDGFGLNSISLKASKEIKLSESFSLPVFTQVIAAPEHDNVFLVFGISL</sequence>
<comment type="caution">
    <text evidence="3">The sequence shown here is derived from an EMBL/GenBank/DDBJ whole genome shotgun (WGS) entry which is preliminary data.</text>
</comment>
<protein>
    <recommendedName>
        <fullName evidence="6">Histidine kinase</fullName>
    </recommendedName>
</protein>
<dbReference type="EMBL" id="JACRTI010000025">
    <property type="protein sequence ID" value="MBC8602297.1"/>
    <property type="molecule type" value="Genomic_DNA"/>
</dbReference>
<accession>A0A3D8HDH1</accession>
<feature type="signal peptide" evidence="1">
    <location>
        <begin position="1"/>
        <end position="24"/>
    </location>
</feature>
<evidence type="ECO:0000313" key="4">
    <source>
        <dbReference type="Proteomes" id="UP000256321"/>
    </source>
</evidence>
<proteinExistence type="predicted"/>
<gene>
    <name evidence="3" type="ORF">DWU89_11575</name>
    <name evidence="2" type="ORF">H8784_11295</name>
</gene>
<evidence type="ECO:0000256" key="1">
    <source>
        <dbReference type="SAM" id="SignalP"/>
    </source>
</evidence>